<reference evidence="1" key="2">
    <citation type="journal article" date="2015" name="Data Brief">
        <title>Shoot transcriptome of the giant reed, Arundo donax.</title>
        <authorList>
            <person name="Barrero R.A."/>
            <person name="Guerrero F.D."/>
            <person name="Moolhuijzen P."/>
            <person name="Goolsby J.A."/>
            <person name="Tidwell J."/>
            <person name="Bellgard S.E."/>
            <person name="Bellgard M.I."/>
        </authorList>
    </citation>
    <scope>NUCLEOTIDE SEQUENCE</scope>
    <source>
        <tissue evidence="1">Shoot tissue taken approximately 20 cm above the soil surface</tissue>
    </source>
</reference>
<dbReference type="EMBL" id="GBRH01276114">
    <property type="protein sequence ID" value="JAD21781.1"/>
    <property type="molecule type" value="Transcribed_RNA"/>
</dbReference>
<sequence>MFLHICSFDSVWTVESTAQYHTWKNQREKVSNLVMQEYCSSVSTIPTQLKVRTQGRRIPKLTPI</sequence>
<protein>
    <submittedName>
        <fullName evidence="1">Uncharacterized protein</fullName>
    </submittedName>
</protein>
<organism evidence="1">
    <name type="scientific">Arundo donax</name>
    <name type="common">Giant reed</name>
    <name type="synonym">Donax arundinaceus</name>
    <dbReference type="NCBI Taxonomy" id="35708"/>
    <lineage>
        <taxon>Eukaryota</taxon>
        <taxon>Viridiplantae</taxon>
        <taxon>Streptophyta</taxon>
        <taxon>Embryophyta</taxon>
        <taxon>Tracheophyta</taxon>
        <taxon>Spermatophyta</taxon>
        <taxon>Magnoliopsida</taxon>
        <taxon>Liliopsida</taxon>
        <taxon>Poales</taxon>
        <taxon>Poaceae</taxon>
        <taxon>PACMAD clade</taxon>
        <taxon>Arundinoideae</taxon>
        <taxon>Arundineae</taxon>
        <taxon>Arundo</taxon>
    </lineage>
</organism>
<accession>A0A0A8Y6Q5</accession>
<reference evidence="1" key="1">
    <citation type="submission" date="2014-09" db="EMBL/GenBank/DDBJ databases">
        <authorList>
            <person name="Magalhaes I.L.F."/>
            <person name="Oliveira U."/>
            <person name="Santos F.R."/>
            <person name="Vidigal T.H.D.A."/>
            <person name="Brescovit A.D."/>
            <person name="Santos A.J."/>
        </authorList>
    </citation>
    <scope>NUCLEOTIDE SEQUENCE</scope>
    <source>
        <tissue evidence="1">Shoot tissue taken approximately 20 cm above the soil surface</tissue>
    </source>
</reference>
<evidence type="ECO:0000313" key="1">
    <source>
        <dbReference type="EMBL" id="JAD21781.1"/>
    </source>
</evidence>
<dbReference type="AlphaFoldDB" id="A0A0A8Y6Q5"/>
<proteinExistence type="predicted"/>
<name>A0A0A8Y6Q5_ARUDO</name>